<proteinExistence type="predicted"/>
<evidence type="ECO:0000313" key="2">
    <source>
        <dbReference type="Proteomes" id="UP000321534"/>
    </source>
</evidence>
<dbReference type="Proteomes" id="UP000321534">
    <property type="component" value="Unassembled WGS sequence"/>
</dbReference>
<name>A0A512D2K9_9MICO</name>
<gene>
    <name evidence="1" type="ORF">TAE01_25090</name>
</gene>
<organism evidence="1 2">
    <name type="scientific">Terrabacter aerolatus</name>
    <dbReference type="NCBI Taxonomy" id="422442"/>
    <lineage>
        <taxon>Bacteria</taxon>
        <taxon>Bacillati</taxon>
        <taxon>Actinomycetota</taxon>
        <taxon>Actinomycetes</taxon>
        <taxon>Micrococcales</taxon>
        <taxon>Intrasporangiaceae</taxon>
        <taxon>Terrabacter</taxon>
    </lineage>
</organism>
<comment type="caution">
    <text evidence="1">The sequence shown here is derived from an EMBL/GenBank/DDBJ whole genome shotgun (WGS) entry which is preliminary data.</text>
</comment>
<protein>
    <submittedName>
        <fullName evidence="1">Uncharacterized protein</fullName>
    </submittedName>
</protein>
<reference evidence="1 2" key="1">
    <citation type="submission" date="2019-07" db="EMBL/GenBank/DDBJ databases">
        <title>Whole genome shotgun sequence of Terrabacter aerolatus NBRC 106305.</title>
        <authorList>
            <person name="Hosoyama A."/>
            <person name="Uohara A."/>
            <person name="Ohji S."/>
            <person name="Ichikawa N."/>
        </authorList>
    </citation>
    <scope>NUCLEOTIDE SEQUENCE [LARGE SCALE GENOMIC DNA]</scope>
    <source>
        <strain evidence="1 2">NBRC 106305</strain>
    </source>
</reference>
<dbReference type="EMBL" id="BJYX01000012">
    <property type="protein sequence ID" value="GEO30699.1"/>
    <property type="molecule type" value="Genomic_DNA"/>
</dbReference>
<sequence length="117" mass="12251">MIWSVNVVPYLCWHGLPVTSDAETVAQPKNELTKTPSSLPPMVMVTRRVSLVTASSCGATPGACEEKKSDVLAPLHVTSVNDDGFVIAAMSWAKFSADRLHVGGAVATNGATPAAEE</sequence>
<keyword evidence="2" id="KW-1185">Reference proteome</keyword>
<evidence type="ECO:0000313" key="1">
    <source>
        <dbReference type="EMBL" id="GEO30699.1"/>
    </source>
</evidence>
<dbReference type="AlphaFoldDB" id="A0A512D2K9"/>
<accession>A0A512D2K9</accession>